<evidence type="ECO:0000256" key="5">
    <source>
        <dbReference type="ARBA" id="ARBA00023136"/>
    </source>
</evidence>
<keyword evidence="4 6" id="KW-1133">Transmembrane helix</keyword>
<dbReference type="InterPro" id="IPR017039">
    <property type="entry name" value="Virul_fac_BrkB"/>
</dbReference>
<comment type="subcellular location">
    <subcellularLocation>
        <location evidence="1">Cell membrane</location>
        <topology evidence="1">Multi-pass membrane protein</topology>
    </subcellularLocation>
</comment>
<accession>A0ABW1GAD3</accession>
<evidence type="ECO:0000313" key="7">
    <source>
        <dbReference type="EMBL" id="MFC5911193.1"/>
    </source>
</evidence>
<keyword evidence="5 6" id="KW-0472">Membrane</keyword>
<dbReference type="EMBL" id="JBHSQJ010000147">
    <property type="protein sequence ID" value="MFC5911193.1"/>
    <property type="molecule type" value="Genomic_DNA"/>
</dbReference>
<feature type="transmembrane region" description="Helical" evidence="6">
    <location>
        <begin position="248"/>
        <end position="270"/>
    </location>
</feature>
<dbReference type="Pfam" id="PF03631">
    <property type="entry name" value="Virul_fac_BrkB"/>
    <property type="match status" value="1"/>
</dbReference>
<gene>
    <name evidence="7" type="ORF">ACFP3V_28805</name>
</gene>
<name>A0ABW1GAD3_9ACTN</name>
<feature type="transmembrane region" description="Helical" evidence="6">
    <location>
        <begin position="172"/>
        <end position="191"/>
    </location>
</feature>
<evidence type="ECO:0000256" key="4">
    <source>
        <dbReference type="ARBA" id="ARBA00022989"/>
    </source>
</evidence>
<dbReference type="RefSeq" id="WP_380589716.1">
    <property type="nucleotide sequence ID" value="NZ_JBHSQJ010000147.1"/>
</dbReference>
<protein>
    <submittedName>
        <fullName evidence="7">YhjD/YihY/BrkB family envelope integrity protein</fullName>
    </submittedName>
</protein>
<evidence type="ECO:0000256" key="1">
    <source>
        <dbReference type="ARBA" id="ARBA00004651"/>
    </source>
</evidence>
<feature type="transmembrane region" description="Helical" evidence="6">
    <location>
        <begin position="149"/>
        <end position="166"/>
    </location>
</feature>
<keyword evidence="2" id="KW-1003">Cell membrane</keyword>
<dbReference type="Proteomes" id="UP001596174">
    <property type="component" value="Unassembled WGS sequence"/>
</dbReference>
<feature type="transmembrane region" description="Helical" evidence="6">
    <location>
        <begin position="203"/>
        <end position="228"/>
    </location>
</feature>
<keyword evidence="8" id="KW-1185">Reference proteome</keyword>
<evidence type="ECO:0000256" key="3">
    <source>
        <dbReference type="ARBA" id="ARBA00022692"/>
    </source>
</evidence>
<evidence type="ECO:0000313" key="8">
    <source>
        <dbReference type="Proteomes" id="UP001596174"/>
    </source>
</evidence>
<sequence length="294" mass="31401">MGGRARLRNAAATAQRLRASAEQHFPVLTELTARLLSTNLLDAATRLAAQAFLTAVPLLFAVAAFAPASMRTQLAESLRTVFGLTGPANQEITELLGSPTGKDLRQTTGIIGLLMALISATSFSRAMVRVCERAWLLPKAGARIVAWRWVIWILAVLLVIFFQGPLREGFGVGIWLGLPVTFVISVLVWLWTQHLLLAGRVPWLPLLPGAVLAAAGSTALWITARLYIPTALNKALNQYGSLGLVLTMLSWLIVLCAAASFAVTIGAVLAQGPPLNRYLTPRRSTGDAPAAPPA</sequence>
<feature type="transmembrane region" description="Helical" evidence="6">
    <location>
        <begin position="47"/>
        <end position="68"/>
    </location>
</feature>
<comment type="caution">
    <text evidence="7">The sequence shown here is derived from an EMBL/GenBank/DDBJ whole genome shotgun (WGS) entry which is preliminary data.</text>
</comment>
<feature type="transmembrane region" description="Helical" evidence="6">
    <location>
        <begin position="109"/>
        <end position="128"/>
    </location>
</feature>
<keyword evidence="3 6" id="KW-0812">Transmembrane</keyword>
<reference evidence="8" key="1">
    <citation type="journal article" date="2019" name="Int. J. Syst. Evol. Microbiol.">
        <title>The Global Catalogue of Microorganisms (GCM) 10K type strain sequencing project: providing services to taxonomists for standard genome sequencing and annotation.</title>
        <authorList>
            <consortium name="The Broad Institute Genomics Platform"/>
            <consortium name="The Broad Institute Genome Sequencing Center for Infectious Disease"/>
            <person name="Wu L."/>
            <person name="Ma J."/>
        </authorList>
    </citation>
    <scope>NUCLEOTIDE SEQUENCE [LARGE SCALE GENOMIC DNA]</scope>
    <source>
        <strain evidence="8">JCM 4816</strain>
    </source>
</reference>
<proteinExistence type="predicted"/>
<evidence type="ECO:0000256" key="2">
    <source>
        <dbReference type="ARBA" id="ARBA00022475"/>
    </source>
</evidence>
<evidence type="ECO:0000256" key="6">
    <source>
        <dbReference type="SAM" id="Phobius"/>
    </source>
</evidence>
<organism evidence="7 8">
    <name type="scientific">Streptacidiphilus monticola</name>
    <dbReference type="NCBI Taxonomy" id="2161674"/>
    <lineage>
        <taxon>Bacteria</taxon>
        <taxon>Bacillati</taxon>
        <taxon>Actinomycetota</taxon>
        <taxon>Actinomycetes</taxon>
        <taxon>Kitasatosporales</taxon>
        <taxon>Streptomycetaceae</taxon>
        <taxon>Streptacidiphilus</taxon>
    </lineage>
</organism>